<organism evidence="5 6">
    <name type="scientific">Pseudoxanthomonas dokdonensis</name>
    <dbReference type="NCBI Taxonomy" id="344882"/>
    <lineage>
        <taxon>Bacteria</taxon>
        <taxon>Pseudomonadati</taxon>
        <taxon>Pseudomonadota</taxon>
        <taxon>Gammaproteobacteria</taxon>
        <taxon>Lysobacterales</taxon>
        <taxon>Lysobacteraceae</taxon>
        <taxon>Pseudoxanthomonas</taxon>
    </lineage>
</organism>
<dbReference type="InterPro" id="IPR036890">
    <property type="entry name" value="HATPase_C_sf"/>
</dbReference>
<dbReference type="PATRIC" id="fig|344882.3.peg.2864"/>
<keyword evidence="5" id="KW-0808">Transferase</keyword>
<dbReference type="PANTHER" id="PTHR34220:SF9">
    <property type="entry name" value="SIGNAL TRANSDUCTION HISTIDINE KINASE INTERNAL REGION DOMAIN-CONTAINING PROTEIN"/>
    <property type="match status" value="1"/>
</dbReference>
<dbReference type="InterPro" id="IPR004358">
    <property type="entry name" value="Sig_transdc_His_kin-like_C"/>
</dbReference>
<keyword evidence="3" id="KW-1133">Transmembrane helix</keyword>
<accession>A0A0R0CJS2</accession>
<keyword evidence="5" id="KW-0418">Kinase</keyword>
<evidence type="ECO:0000256" key="1">
    <source>
        <dbReference type="ARBA" id="ARBA00000085"/>
    </source>
</evidence>
<dbReference type="RefSeq" id="WP_057658138.1">
    <property type="nucleotide sequence ID" value="NZ_LDJL01000007.1"/>
</dbReference>
<dbReference type="Pfam" id="PF06580">
    <property type="entry name" value="His_kinase"/>
    <property type="match status" value="1"/>
</dbReference>
<dbReference type="EC" id="2.7.13.3" evidence="2"/>
<proteinExistence type="predicted"/>
<dbReference type="Proteomes" id="UP000052052">
    <property type="component" value="Unassembled WGS sequence"/>
</dbReference>
<dbReference type="SUPFAM" id="SSF55874">
    <property type="entry name" value="ATPase domain of HSP90 chaperone/DNA topoisomerase II/histidine kinase"/>
    <property type="match status" value="1"/>
</dbReference>
<comment type="caution">
    <text evidence="5">The sequence shown here is derived from an EMBL/GenBank/DDBJ whole genome shotgun (WGS) entry which is preliminary data.</text>
</comment>
<name>A0A0R0CJS2_9GAMM</name>
<dbReference type="InterPro" id="IPR010559">
    <property type="entry name" value="Sig_transdc_His_kin_internal"/>
</dbReference>
<dbReference type="PRINTS" id="PR00344">
    <property type="entry name" value="BCTRLSENSOR"/>
</dbReference>
<keyword evidence="6" id="KW-1185">Reference proteome</keyword>
<evidence type="ECO:0000313" key="6">
    <source>
        <dbReference type="Proteomes" id="UP000052052"/>
    </source>
</evidence>
<evidence type="ECO:0000256" key="2">
    <source>
        <dbReference type="ARBA" id="ARBA00012438"/>
    </source>
</evidence>
<keyword evidence="3" id="KW-0472">Membrane</keyword>
<reference evidence="5 6" key="1">
    <citation type="submission" date="2015-05" db="EMBL/GenBank/DDBJ databases">
        <title>Genome sequencing and analysis of members of genus Stenotrophomonas.</title>
        <authorList>
            <person name="Patil P.P."/>
            <person name="Midha S."/>
            <person name="Patil P.B."/>
        </authorList>
    </citation>
    <scope>NUCLEOTIDE SEQUENCE [LARGE SCALE GENOMIC DNA]</scope>
    <source>
        <strain evidence="5 6">DSM 21858</strain>
    </source>
</reference>
<dbReference type="EMBL" id="LDJL01000007">
    <property type="protein sequence ID" value="KRG70205.1"/>
    <property type="molecule type" value="Genomic_DNA"/>
</dbReference>
<gene>
    <name evidence="5" type="ORF">ABB29_07590</name>
</gene>
<dbReference type="GO" id="GO:0000155">
    <property type="term" value="F:phosphorelay sensor kinase activity"/>
    <property type="evidence" value="ECO:0007669"/>
    <property type="project" value="InterPro"/>
</dbReference>
<dbReference type="InterPro" id="IPR050640">
    <property type="entry name" value="Bact_2-comp_sensor_kinase"/>
</dbReference>
<dbReference type="GO" id="GO:0016020">
    <property type="term" value="C:membrane"/>
    <property type="evidence" value="ECO:0007669"/>
    <property type="project" value="InterPro"/>
</dbReference>
<dbReference type="Pfam" id="PF02518">
    <property type="entry name" value="HATPase_c"/>
    <property type="match status" value="1"/>
</dbReference>
<dbReference type="Gene3D" id="3.30.565.10">
    <property type="entry name" value="Histidine kinase-like ATPase, C-terminal domain"/>
    <property type="match status" value="1"/>
</dbReference>
<keyword evidence="3" id="KW-0812">Transmembrane</keyword>
<feature type="domain" description="Histidine kinase/HSP90-like ATPase" evidence="4">
    <location>
        <begin position="316"/>
        <end position="412"/>
    </location>
</feature>
<evidence type="ECO:0000259" key="4">
    <source>
        <dbReference type="SMART" id="SM00387"/>
    </source>
</evidence>
<dbReference type="STRING" id="344882.ABB29_07590"/>
<evidence type="ECO:0000313" key="5">
    <source>
        <dbReference type="EMBL" id="KRG70205.1"/>
    </source>
</evidence>
<feature type="transmembrane region" description="Helical" evidence="3">
    <location>
        <begin position="12"/>
        <end position="33"/>
    </location>
</feature>
<dbReference type="SMART" id="SM00387">
    <property type="entry name" value="HATPase_c"/>
    <property type="match status" value="1"/>
</dbReference>
<dbReference type="OrthoDB" id="2514702at2"/>
<protein>
    <recommendedName>
        <fullName evidence="2">histidine kinase</fullName>
        <ecNumber evidence="2">2.7.13.3</ecNumber>
    </recommendedName>
</protein>
<dbReference type="InterPro" id="IPR003594">
    <property type="entry name" value="HATPase_dom"/>
</dbReference>
<dbReference type="AlphaFoldDB" id="A0A0R0CJS2"/>
<sequence length="429" mass="46994">MFASLFLILRTLAAWAAAIFVAGFVWSGFFYGMNEGPGWLFGLLAMLLMVSVLVGLVSHLRRVWLLTGRLDHASLSSRQRRQIEVPLEAGQTFDLLDAALRELPRSTALESARDSLQARALVRRRDIAGDAPPSRFNVFARLAVKHDQILATVSPGGSSSSVMLICGPNAPVWTDLLLLDDGSNHEIIEAVSRAITRRVGELRRGERDSVQQTVTEKELTVAKLNMLHAQVEPHFLYNTLASAQVLTRTDPARADLMLGHLIDYLRRSLPRSVDAQSTLGEELERAQAYLEILKIRMGNRLTTHVNVPAELLDLPMPSMMLQTLVENAIKHGLEPKPGGGTIWLLARTHDDQVAVTVADDGMGFNTQTAGTGIGLNNVRERLRLTYGQRASFAIVSNFPHGVAATINLPRQPAAATTPPPPPPQEQARA</sequence>
<comment type="catalytic activity">
    <reaction evidence="1">
        <text>ATP + protein L-histidine = ADP + protein N-phospho-L-histidine.</text>
        <dbReference type="EC" id="2.7.13.3"/>
    </reaction>
</comment>
<dbReference type="PANTHER" id="PTHR34220">
    <property type="entry name" value="SENSOR HISTIDINE KINASE YPDA"/>
    <property type="match status" value="1"/>
</dbReference>
<feature type="transmembrane region" description="Helical" evidence="3">
    <location>
        <begin position="39"/>
        <end position="60"/>
    </location>
</feature>
<evidence type="ECO:0000256" key="3">
    <source>
        <dbReference type="SAM" id="Phobius"/>
    </source>
</evidence>